<sequence>MSSFLRNWDFYEGNSLESFEKYEYENFRDKGLDEIARALDLVIIKGKTSMNIYIPCKNSLIAIEPGFDTTFYSEDEEFLKDM</sequence>
<dbReference type="Proteomes" id="UP000783742">
    <property type="component" value="Unassembled WGS sequence"/>
</dbReference>
<evidence type="ECO:0000313" key="1">
    <source>
        <dbReference type="EMBL" id="MBU5668412.1"/>
    </source>
</evidence>
<protein>
    <submittedName>
        <fullName evidence="1">Uncharacterized protein</fullName>
    </submittedName>
</protein>
<keyword evidence="2" id="KW-1185">Reference proteome</keyword>
<proteinExistence type="predicted"/>
<gene>
    <name evidence="1" type="ORF">KQI68_01010</name>
</gene>
<evidence type="ECO:0000313" key="2">
    <source>
        <dbReference type="Proteomes" id="UP000783742"/>
    </source>
</evidence>
<organism evidence="1 2">
    <name type="scientific">Peptoniphilus ovalis</name>
    <dbReference type="NCBI Taxonomy" id="2841503"/>
    <lineage>
        <taxon>Bacteria</taxon>
        <taxon>Bacillati</taxon>
        <taxon>Bacillota</taxon>
        <taxon>Tissierellia</taxon>
        <taxon>Tissierellales</taxon>
        <taxon>Peptoniphilaceae</taxon>
        <taxon>Peptoniphilus</taxon>
    </lineage>
</organism>
<accession>A0ABS6FE20</accession>
<comment type="caution">
    <text evidence="1">The sequence shown here is derived from an EMBL/GenBank/DDBJ whole genome shotgun (WGS) entry which is preliminary data.</text>
</comment>
<dbReference type="RefSeq" id="WP_216548147.1">
    <property type="nucleotide sequence ID" value="NZ_JAHLQO010000001.1"/>
</dbReference>
<name>A0ABS6FE20_9FIRM</name>
<dbReference type="EMBL" id="JAHLQO010000001">
    <property type="protein sequence ID" value="MBU5668412.1"/>
    <property type="molecule type" value="Genomic_DNA"/>
</dbReference>
<reference evidence="1 2" key="1">
    <citation type="submission" date="2021-06" db="EMBL/GenBank/DDBJ databases">
        <authorList>
            <person name="Sun Q."/>
            <person name="Li D."/>
        </authorList>
    </citation>
    <scope>NUCLEOTIDE SEQUENCE [LARGE SCALE GENOMIC DNA]</scope>
    <source>
        <strain evidence="1 2">MSJ-1</strain>
    </source>
</reference>